<feature type="region of interest" description="Disordered" evidence="1">
    <location>
        <begin position="53"/>
        <end position="79"/>
    </location>
</feature>
<gene>
    <name evidence="3" type="ORF">QJS10_CPB14g01457</name>
    <name evidence="2" type="ORF">QJS10_CPB14g01490</name>
</gene>
<keyword evidence="4" id="KW-1185">Reference proteome</keyword>
<evidence type="ECO:0000313" key="3">
    <source>
        <dbReference type="EMBL" id="KAK1298249.1"/>
    </source>
</evidence>
<dbReference type="PANTHER" id="PTHR33333">
    <property type="entry name" value="ERYTHROCYTE MEMBRANE PROTEIN 1-LIKE"/>
    <property type="match status" value="1"/>
</dbReference>
<evidence type="ECO:0000256" key="1">
    <source>
        <dbReference type="SAM" id="MobiDB-lite"/>
    </source>
</evidence>
<feature type="region of interest" description="Disordered" evidence="1">
    <location>
        <begin position="1"/>
        <end position="36"/>
    </location>
</feature>
<dbReference type="InterPro" id="IPR039926">
    <property type="entry name" value="Egg_app_1"/>
</dbReference>
<reference evidence="3" key="2">
    <citation type="submission" date="2023-06" db="EMBL/GenBank/DDBJ databases">
        <authorList>
            <person name="Ma L."/>
            <person name="Liu K.-W."/>
            <person name="Li Z."/>
            <person name="Hsiao Y.-Y."/>
            <person name="Qi Y."/>
            <person name="Fu T."/>
            <person name="Tang G."/>
            <person name="Zhang D."/>
            <person name="Sun W.-H."/>
            <person name="Liu D.-K."/>
            <person name="Li Y."/>
            <person name="Chen G.-Z."/>
            <person name="Liu X.-D."/>
            <person name="Liao X.-Y."/>
            <person name="Jiang Y.-T."/>
            <person name="Yu X."/>
            <person name="Hao Y."/>
            <person name="Huang J."/>
            <person name="Zhao X.-W."/>
            <person name="Ke S."/>
            <person name="Chen Y.-Y."/>
            <person name="Wu W.-L."/>
            <person name="Hsu J.-L."/>
            <person name="Lin Y.-F."/>
            <person name="Huang M.-D."/>
            <person name="Li C.-Y."/>
            <person name="Huang L."/>
            <person name="Wang Z.-W."/>
            <person name="Zhao X."/>
            <person name="Zhong W.-Y."/>
            <person name="Peng D.-H."/>
            <person name="Ahmad S."/>
            <person name="Lan S."/>
            <person name="Zhang J.-S."/>
            <person name="Tsai W.-C."/>
            <person name="Van De Peer Y."/>
            <person name="Liu Z.-J."/>
        </authorList>
    </citation>
    <scope>NUCLEOTIDE SEQUENCE</scope>
    <source>
        <strain evidence="3">CP</strain>
        <tissue evidence="3">Leaves</tissue>
    </source>
</reference>
<reference evidence="3" key="1">
    <citation type="journal article" date="2023" name="Nat. Commun.">
        <title>Diploid and tetraploid genomes of Acorus and the evolution of monocots.</title>
        <authorList>
            <person name="Ma L."/>
            <person name="Liu K.W."/>
            <person name="Li Z."/>
            <person name="Hsiao Y.Y."/>
            <person name="Qi Y."/>
            <person name="Fu T."/>
            <person name="Tang G.D."/>
            <person name="Zhang D."/>
            <person name="Sun W.H."/>
            <person name="Liu D.K."/>
            <person name="Li Y."/>
            <person name="Chen G.Z."/>
            <person name="Liu X.D."/>
            <person name="Liao X.Y."/>
            <person name="Jiang Y.T."/>
            <person name="Yu X."/>
            <person name="Hao Y."/>
            <person name="Huang J."/>
            <person name="Zhao X.W."/>
            <person name="Ke S."/>
            <person name="Chen Y.Y."/>
            <person name="Wu W.L."/>
            <person name="Hsu J.L."/>
            <person name="Lin Y.F."/>
            <person name="Huang M.D."/>
            <person name="Li C.Y."/>
            <person name="Huang L."/>
            <person name="Wang Z.W."/>
            <person name="Zhao X."/>
            <person name="Zhong W.Y."/>
            <person name="Peng D.H."/>
            <person name="Ahmad S."/>
            <person name="Lan S."/>
            <person name="Zhang J.S."/>
            <person name="Tsai W.C."/>
            <person name="Van de Peer Y."/>
            <person name="Liu Z.J."/>
        </authorList>
    </citation>
    <scope>NUCLEOTIDE SEQUENCE</scope>
    <source>
        <strain evidence="3">CP</strain>
    </source>
</reference>
<dbReference type="EMBL" id="JAUJYO010000014">
    <property type="protein sequence ID" value="KAK1297951.1"/>
    <property type="molecule type" value="Genomic_DNA"/>
</dbReference>
<sequence>MGNSESSSSSNPPEDDRARDESLRTSSEESNSALKVGAGIAGAALLAWGASRVMSGSSDEKKMMKAPGRDDDSRIPRKDFEGAPVDYFRRLHEDNKAKKAKQALTHK</sequence>
<proteinExistence type="predicted"/>
<dbReference type="AlphaFoldDB" id="A0AAV9DBF8"/>
<feature type="compositionally biased region" description="Basic and acidic residues" evidence="1">
    <location>
        <begin position="14"/>
        <end position="27"/>
    </location>
</feature>
<feature type="compositionally biased region" description="Low complexity" evidence="1">
    <location>
        <begin position="1"/>
        <end position="12"/>
    </location>
</feature>
<protein>
    <submittedName>
        <fullName evidence="3">Uncharacterized protein</fullName>
    </submittedName>
</protein>
<feature type="compositionally biased region" description="Basic and acidic residues" evidence="1">
    <location>
        <begin position="58"/>
        <end position="79"/>
    </location>
</feature>
<evidence type="ECO:0000313" key="2">
    <source>
        <dbReference type="EMBL" id="KAK1297951.1"/>
    </source>
</evidence>
<organism evidence="3 4">
    <name type="scientific">Acorus calamus</name>
    <name type="common">Sweet flag</name>
    <dbReference type="NCBI Taxonomy" id="4465"/>
    <lineage>
        <taxon>Eukaryota</taxon>
        <taxon>Viridiplantae</taxon>
        <taxon>Streptophyta</taxon>
        <taxon>Embryophyta</taxon>
        <taxon>Tracheophyta</taxon>
        <taxon>Spermatophyta</taxon>
        <taxon>Magnoliopsida</taxon>
        <taxon>Liliopsida</taxon>
        <taxon>Acoraceae</taxon>
        <taxon>Acorus</taxon>
    </lineage>
</organism>
<dbReference type="PANTHER" id="PTHR33333:SF32">
    <property type="entry name" value="PSAD1"/>
    <property type="match status" value="1"/>
</dbReference>
<dbReference type="EMBL" id="JAUJYO010000014">
    <property type="protein sequence ID" value="KAK1298249.1"/>
    <property type="molecule type" value="Genomic_DNA"/>
</dbReference>
<name>A0AAV9DBF8_ACOCL</name>
<evidence type="ECO:0000313" key="4">
    <source>
        <dbReference type="Proteomes" id="UP001180020"/>
    </source>
</evidence>
<dbReference type="Proteomes" id="UP001180020">
    <property type="component" value="Unassembled WGS sequence"/>
</dbReference>
<comment type="caution">
    <text evidence="3">The sequence shown here is derived from an EMBL/GenBank/DDBJ whole genome shotgun (WGS) entry which is preliminary data.</text>
</comment>
<accession>A0AAV9DBF8</accession>